<organism evidence="2 3">
    <name type="scientific">Cyphellophora attinorum</name>
    <dbReference type="NCBI Taxonomy" id="1664694"/>
    <lineage>
        <taxon>Eukaryota</taxon>
        <taxon>Fungi</taxon>
        <taxon>Dikarya</taxon>
        <taxon>Ascomycota</taxon>
        <taxon>Pezizomycotina</taxon>
        <taxon>Eurotiomycetes</taxon>
        <taxon>Chaetothyriomycetidae</taxon>
        <taxon>Chaetothyriales</taxon>
        <taxon>Cyphellophoraceae</taxon>
        <taxon>Cyphellophora</taxon>
    </lineage>
</organism>
<accession>A0A0N1HC54</accession>
<protein>
    <submittedName>
        <fullName evidence="2">Uncharacterized protein</fullName>
    </submittedName>
</protein>
<dbReference type="VEuPathDB" id="FungiDB:AB675_5535"/>
<dbReference type="AlphaFoldDB" id="A0A0N1HC54"/>
<comment type="caution">
    <text evidence="2">The sequence shown here is derived from an EMBL/GenBank/DDBJ whole genome shotgun (WGS) entry which is preliminary data.</text>
</comment>
<dbReference type="OrthoDB" id="3469466at2759"/>
<dbReference type="GeneID" id="28737633"/>
<keyword evidence="3" id="KW-1185">Reference proteome</keyword>
<feature type="region of interest" description="Disordered" evidence="1">
    <location>
        <begin position="1"/>
        <end position="43"/>
    </location>
</feature>
<dbReference type="PANTHER" id="PTHR37540">
    <property type="entry name" value="TRANSCRIPTION FACTOR (ACR-2), PUTATIVE-RELATED-RELATED"/>
    <property type="match status" value="1"/>
</dbReference>
<gene>
    <name evidence="2" type="ORF">AB675_5535</name>
</gene>
<feature type="compositionally biased region" description="Acidic residues" evidence="1">
    <location>
        <begin position="1"/>
        <end position="12"/>
    </location>
</feature>
<dbReference type="EMBL" id="LFJN01000008">
    <property type="protein sequence ID" value="KPI42176.1"/>
    <property type="molecule type" value="Genomic_DNA"/>
</dbReference>
<dbReference type="RefSeq" id="XP_018002139.1">
    <property type="nucleotide sequence ID" value="XM_018145753.1"/>
</dbReference>
<sequence>MQTGSDEEDDDDASRAVVIAPKNRSEKSRALSRTAHQKRRDHHALVAWRSRNKDESDEEVYEQIVRLQAPQTFLDDGRDDPFSVLPTSLPGDMVADILRKHDLFMPALVCAMPNDLAGPKFTDEMMRMAFHSEAMLHGIFFATITFDRIIRAEQEQSDLELRLQTLAVQHLRQQLSDPRTAVDAANIWPIVIFSYLDSKLALRTGRLPNRVSAFQELQSLHILGRMSTSKMHRQGLANLVQQLGGLQAVTPVGMASMITFGHLMDQTKAFSRPFMPYLPFSRSNEFLVGESLSVTAAERATSQASLPHLGNSFLALWKGTEDPMVMALLQVIRNICDYTLLVENHMQGFPNQRPPITIVDARNYTQHCLLSLPSLQDSESYGMSEYESEYDEHYEPCRYACMIYNLLVVWPTPPVVGLYERAAIRLRRSLLGLRPSPTSSKELLVWMIAMGAIVSIGTPHRTWFVGVLAELVNDLKLNTSQDFIDLLSGYLWHPKTNTVDGISLWTELKKVKLGGTSAPKESAPEDLETT</sequence>
<evidence type="ECO:0000313" key="3">
    <source>
        <dbReference type="Proteomes" id="UP000038010"/>
    </source>
</evidence>
<dbReference type="PANTHER" id="PTHR37540:SF5">
    <property type="entry name" value="TRANSCRIPTION FACTOR DOMAIN-CONTAINING PROTEIN"/>
    <property type="match status" value="1"/>
</dbReference>
<reference evidence="2 3" key="1">
    <citation type="submission" date="2015-06" db="EMBL/GenBank/DDBJ databases">
        <title>Draft genome of the ant-associated black yeast Phialophora attae CBS 131958.</title>
        <authorList>
            <person name="Moreno L.F."/>
            <person name="Stielow B.J."/>
            <person name="de Hoog S."/>
            <person name="Vicente V.A."/>
            <person name="Weiss V.A."/>
            <person name="de Vries M."/>
            <person name="Cruz L.M."/>
            <person name="Souza E.M."/>
        </authorList>
    </citation>
    <scope>NUCLEOTIDE SEQUENCE [LARGE SCALE GENOMIC DNA]</scope>
    <source>
        <strain evidence="2 3">CBS 131958</strain>
    </source>
</reference>
<evidence type="ECO:0000256" key="1">
    <source>
        <dbReference type="SAM" id="MobiDB-lite"/>
    </source>
</evidence>
<dbReference type="Proteomes" id="UP000038010">
    <property type="component" value="Unassembled WGS sequence"/>
</dbReference>
<name>A0A0N1HC54_9EURO</name>
<evidence type="ECO:0000313" key="2">
    <source>
        <dbReference type="EMBL" id="KPI42176.1"/>
    </source>
</evidence>
<proteinExistence type="predicted"/>